<evidence type="ECO:0000256" key="13">
    <source>
        <dbReference type="RuleBase" id="RU004069"/>
    </source>
</evidence>
<dbReference type="OMA" id="PTEYMMH"/>
<dbReference type="GO" id="GO:0005179">
    <property type="term" value="F:hormone activity"/>
    <property type="evidence" value="ECO:0007669"/>
    <property type="project" value="UniProtKB-KW"/>
</dbReference>
<evidence type="ECO:0000313" key="16">
    <source>
        <dbReference type="Proteomes" id="UP000694427"/>
    </source>
</evidence>
<evidence type="ECO:0000256" key="10">
    <source>
        <dbReference type="ARBA" id="ARBA00039483"/>
    </source>
</evidence>
<dbReference type="GO" id="GO:0007186">
    <property type="term" value="P:G protein-coupled receptor signaling pathway"/>
    <property type="evidence" value="ECO:0007669"/>
    <property type="project" value="TreeGrafter"/>
</dbReference>
<dbReference type="InterPro" id="IPR018245">
    <property type="entry name" value="Gonadotropin_bsu_CS"/>
</dbReference>
<dbReference type="SMART" id="SM00068">
    <property type="entry name" value="GHB"/>
    <property type="match status" value="1"/>
</dbReference>
<dbReference type="InterPro" id="IPR006208">
    <property type="entry name" value="Glyco_hormone_CN"/>
</dbReference>
<protein>
    <recommendedName>
        <fullName evidence="10">Thyrotropin subunit beta</fullName>
    </recommendedName>
    <alternativeName>
        <fullName evidence="11">Thyroid-stimulating hormone subunit beta</fullName>
    </alternativeName>
    <alternativeName>
        <fullName evidence="12">Thyrotropin beta chain</fullName>
    </alternativeName>
</protein>
<dbReference type="InterPro" id="IPR029034">
    <property type="entry name" value="Cystine-knot_cytokine"/>
</dbReference>
<evidence type="ECO:0000256" key="7">
    <source>
        <dbReference type="ARBA" id="ARBA00023157"/>
    </source>
</evidence>
<keyword evidence="6 13" id="KW-0372">Hormone</keyword>
<evidence type="ECO:0000256" key="3">
    <source>
        <dbReference type="ARBA" id="ARBA00006552"/>
    </source>
</evidence>
<evidence type="ECO:0000256" key="11">
    <source>
        <dbReference type="ARBA" id="ARBA00042284"/>
    </source>
</evidence>
<dbReference type="InterPro" id="IPR001545">
    <property type="entry name" value="Gonadotropin_bsu"/>
</dbReference>
<dbReference type="AlphaFoldDB" id="A0A8C2GLS2"/>
<dbReference type="Gene3D" id="2.10.90.10">
    <property type="entry name" value="Cystine-knot cytokines"/>
    <property type="match status" value="1"/>
</dbReference>
<dbReference type="GO" id="GO:0005615">
    <property type="term" value="C:extracellular space"/>
    <property type="evidence" value="ECO:0007669"/>
    <property type="project" value="TreeGrafter"/>
</dbReference>
<dbReference type="PROSITE" id="PS00261">
    <property type="entry name" value="GLYCO_HORMONE_BETA_1"/>
    <property type="match status" value="1"/>
</dbReference>
<keyword evidence="16" id="KW-1185">Reference proteome</keyword>
<keyword evidence="7" id="KW-1015">Disulfide bond</keyword>
<evidence type="ECO:0000256" key="6">
    <source>
        <dbReference type="ARBA" id="ARBA00022702"/>
    </source>
</evidence>
<dbReference type="CDD" id="cd00069">
    <property type="entry name" value="GHB_like"/>
    <property type="match status" value="1"/>
</dbReference>
<dbReference type="Proteomes" id="UP000694427">
    <property type="component" value="Unplaced"/>
</dbReference>
<dbReference type="PROSITE" id="PS00689">
    <property type="entry name" value="GLYCO_HORMONE_BETA_2"/>
    <property type="match status" value="1"/>
</dbReference>
<evidence type="ECO:0000256" key="12">
    <source>
        <dbReference type="ARBA" id="ARBA00042931"/>
    </source>
</evidence>
<comment type="function">
    <text evidence="1">Involved in gametogenesis and steroidogenesis.</text>
</comment>
<evidence type="ECO:0000256" key="5">
    <source>
        <dbReference type="ARBA" id="ARBA00022525"/>
    </source>
</evidence>
<feature type="domain" description="Glycoprotein hormone subunit beta" evidence="14">
    <location>
        <begin position="19"/>
        <end position="122"/>
    </location>
</feature>
<evidence type="ECO:0000256" key="8">
    <source>
        <dbReference type="ARBA" id="ARBA00023180"/>
    </source>
</evidence>
<reference evidence="15" key="1">
    <citation type="submission" date="2025-05" db="UniProtKB">
        <authorList>
            <consortium name="Ensembl"/>
        </authorList>
    </citation>
    <scope>IDENTIFICATION</scope>
</reference>
<evidence type="ECO:0000256" key="9">
    <source>
        <dbReference type="ARBA" id="ARBA00038688"/>
    </source>
</evidence>
<dbReference type="GO" id="GO:0031762">
    <property type="term" value="F:follicle-stimulating hormone receptor binding"/>
    <property type="evidence" value="ECO:0007669"/>
    <property type="project" value="UniProtKB-ARBA"/>
</dbReference>
<comment type="subunit">
    <text evidence="9">Heterodimer of a common alpha chain and a unique beta chain which confers biological specificity to thyrotropin, lutropin, follitropin and gonadotropin.</text>
</comment>
<accession>A0A8C2GLS2</accession>
<organism evidence="15 17">
    <name type="scientific">Cyprinus carpio</name>
    <name type="common">Common carp</name>
    <dbReference type="NCBI Taxonomy" id="7962"/>
    <lineage>
        <taxon>Eukaryota</taxon>
        <taxon>Metazoa</taxon>
        <taxon>Chordata</taxon>
        <taxon>Craniata</taxon>
        <taxon>Vertebrata</taxon>
        <taxon>Euteleostomi</taxon>
        <taxon>Actinopterygii</taxon>
        <taxon>Neopterygii</taxon>
        <taxon>Teleostei</taxon>
        <taxon>Ostariophysi</taxon>
        <taxon>Cypriniformes</taxon>
        <taxon>Cyprinidae</taxon>
        <taxon>Cyprininae</taxon>
        <taxon>Cyprinus</taxon>
    </lineage>
</organism>
<dbReference type="Ensembl" id="ENSCCRT00010002382.1">
    <property type="protein sequence ID" value="ENSCCRP00010002190.1"/>
    <property type="gene ID" value="ENSCCRG00010000970.1"/>
</dbReference>
<comment type="similarity">
    <text evidence="3 13">Belongs to the glycoprotein hormones subunit beta family.</text>
</comment>
<dbReference type="Proteomes" id="UP000694700">
    <property type="component" value="Unplaced"/>
</dbReference>
<comment type="subunit">
    <text evidence="4">Heterodimer of an alpha and a beta chain.</text>
</comment>
<dbReference type="Ensembl" id="ENSCCRT00015106181.1">
    <property type="protein sequence ID" value="ENSCCRP00015102865.1"/>
    <property type="gene ID" value="ENSCCRG00015041144.1"/>
</dbReference>
<dbReference type="GO" id="GO:0010628">
    <property type="term" value="P:positive regulation of gene expression"/>
    <property type="evidence" value="ECO:0007669"/>
    <property type="project" value="UniProtKB-ARBA"/>
</dbReference>
<evidence type="ECO:0000313" key="15">
    <source>
        <dbReference type="Ensembl" id="ENSCCRP00015102865.1"/>
    </source>
</evidence>
<dbReference type="FunFam" id="2.10.90.10:FF:000007">
    <property type="entry name" value="Luteinizing hormone beta subunit"/>
    <property type="match status" value="1"/>
</dbReference>
<evidence type="ECO:0000256" key="2">
    <source>
        <dbReference type="ARBA" id="ARBA00004613"/>
    </source>
</evidence>
<dbReference type="GO" id="GO:0005737">
    <property type="term" value="C:cytoplasm"/>
    <property type="evidence" value="ECO:0007669"/>
    <property type="project" value="TreeGrafter"/>
</dbReference>
<dbReference type="GO" id="GO:2000866">
    <property type="term" value="P:positive regulation of estradiol secretion"/>
    <property type="evidence" value="ECO:0007669"/>
    <property type="project" value="UniProtKB-ARBA"/>
</dbReference>
<keyword evidence="8" id="KW-0325">Glycoprotein</keyword>
<dbReference type="Pfam" id="PF00007">
    <property type="entry name" value="Cys_knot"/>
    <property type="match status" value="1"/>
</dbReference>
<dbReference type="PANTHER" id="PTHR11515">
    <property type="entry name" value="GLYCOPROTEIN HORMONE BETA CHAIN"/>
    <property type="match status" value="1"/>
</dbReference>
<dbReference type="GO" id="GO:2000836">
    <property type="term" value="P:positive regulation of androgen secretion"/>
    <property type="evidence" value="ECO:0007669"/>
    <property type="project" value="UniProtKB-ARBA"/>
</dbReference>
<evidence type="ECO:0000259" key="14">
    <source>
        <dbReference type="Pfam" id="PF00007"/>
    </source>
</evidence>
<evidence type="ECO:0000313" key="17">
    <source>
        <dbReference type="Proteomes" id="UP000694700"/>
    </source>
</evidence>
<name>A0A8C2GLS2_CYPCA</name>
<accession>A0A8C1AGA3</accession>
<dbReference type="PANTHER" id="PTHR11515:SF5">
    <property type="entry name" value="THYROTROPIN SUBUNIT BETA"/>
    <property type="match status" value="1"/>
</dbReference>
<comment type="subcellular location">
    <subcellularLocation>
        <location evidence="2 13">Secreted</location>
    </subcellularLocation>
</comment>
<evidence type="ECO:0000256" key="1">
    <source>
        <dbReference type="ARBA" id="ARBA00003920"/>
    </source>
</evidence>
<keyword evidence="5" id="KW-0964">Secreted</keyword>
<dbReference type="SUPFAM" id="SSF57501">
    <property type="entry name" value="Cystine-knot cytokines"/>
    <property type="match status" value="1"/>
</dbReference>
<proteinExistence type="inferred from homology"/>
<sequence length="150" mass="17238">MSPVYVVGMLGFLINEAMPMCAPTEYTIYIERQECNYCVAVNTTICMGFCFSRLISTNDPMTPVIVCQACMTDLFLWNTNKDKILFPLFRLFADPLFTYPVALSCHCSTCHTHSDECAHKTSISGMKCSKPVHHLYPENNYIQVYWEQYE</sequence>
<evidence type="ECO:0000256" key="4">
    <source>
        <dbReference type="ARBA" id="ARBA00011870"/>
    </source>
</evidence>